<proteinExistence type="inferred from homology"/>
<dbReference type="Proteomes" id="UP000241474">
    <property type="component" value="Segment"/>
</dbReference>
<keyword evidence="2" id="KW-0238">DNA-binding</keyword>
<feature type="domain" description="Proliferating cell nuclear antigen PCNA C-terminal" evidence="5">
    <location>
        <begin position="340"/>
        <end position="459"/>
    </location>
</feature>
<protein>
    <submittedName>
        <fullName evidence="6">Putative DNA polymerase sliding clamp</fullName>
    </submittedName>
</protein>
<dbReference type="InterPro" id="IPR046938">
    <property type="entry name" value="DNA_clamp_sf"/>
</dbReference>
<evidence type="ECO:0000313" key="7">
    <source>
        <dbReference type="Proteomes" id="UP000241474"/>
    </source>
</evidence>
<dbReference type="Pfam" id="PF00705">
    <property type="entry name" value="PCNA_N"/>
    <property type="match status" value="1"/>
</dbReference>
<feature type="compositionally biased region" description="Basic residues" evidence="3">
    <location>
        <begin position="72"/>
        <end position="92"/>
    </location>
</feature>
<dbReference type="GO" id="GO:0006275">
    <property type="term" value="P:regulation of DNA replication"/>
    <property type="evidence" value="ECO:0007669"/>
    <property type="project" value="InterPro"/>
</dbReference>
<dbReference type="EMBL" id="KM982401">
    <property type="protein sequence ID" value="AKI79269.1"/>
    <property type="molecule type" value="Genomic_DNA"/>
</dbReference>
<evidence type="ECO:0000259" key="4">
    <source>
        <dbReference type="Pfam" id="PF00705"/>
    </source>
</evidence>
<feature type="domain" description="Proliferating cell nuclear antigen PCNA N-terminal" evidence="4">
    <location>
        <begin position="241"/>
        <end position="333"/>
    </location>
</feature>
<dbReference type="GO" id="GO:0003677">
    <property type="term" value="F:DNA binding"/>
    <property type="evidence" value="ECO:0007669"/>
    <property type="project" value="UniProtKB-KW"/>
</dbReference>
<evidence type="ECO:0000259" key="5">
    <source>
        <dbReference type="Pfam" id="PF02747"/>
    </source>
</evidence>
<dbReference type="Pfam" id="PF02747">
    <property type="entry name" value="PCNA_C"/>
    <property type="match status" value="1"/>
</dbReference>
<evidence type="ECO:0000313" key="6">
    <source>
        <dbReference type="EMBL" id="AKI79269.1"/>
    </source>
</evidence>
<feature type="region of interest" description="Disordered" evidence="3">
    <location>
        <begin position="210"/>
        <end position="239"/>
    </location>
</feature>
<feature type="region of interest" description="Disordered" evidence="3">
    <location>
        <begin position="1"/>
        <end position="166"/>
    </location>
</feature>
<evidence type="ECO:0000256" key="3">
    <source>
        <dbReference type="SAM" id="MobiDB-lite"/>
    </source>
</evidence>
<dbReference type="PANTHER" id="PTHR11352">
    <property type="entry name" value="PROLIFERATING CELL NUCLEAR ANTIGEN"/>
    <property type="match status" value="1"/>
</dbReference>
<comment type="similarity">
    <text evidence="1">Belongs to the PCNA family.</text>
</comment>
<reference evidence="6 7" key="1">
    <citation type="submission" date="2014-10" db="EMBL/GenBank/DDBJ databases">
        <title>Pan-genome analysis of Brazilian lineage A amoebal mimiviruses.</title>
        <authorList>
            <person name="Assis F.L."/>
            <person name="Abrahao J.S."/>
            <person name="Kroon E.G."/>
            <person name="Dornas F.P."/>
            <person name="Andrade K.R."/>
            <person name="Borato P.V.M."/>
            <person name="Pilotto M.R."/>
            <person name="Benamar S."/>
            <person name="LaScola B."/>
            <person name="Colson P."/>
        </authorList>
    </citation>
    <scope>NUCLEOTIDE SEQUENCE [LARGE SCALE GENOMIC DNA]</scope>
    <source>
        <strain evidence="6 7">Oyster</strain>
    </source>
</reference>
<feature type="compositionally biased region" description="Acidic residues" evidence="3">
    <location>
        <begin position="97"/>
        <end position="138"/>
    </location>
</feature>
<organismHost>
    <name type="scientific">Acanthamoeba polyphaga</name>
    <name type="common">Amoeba</name>
    <dbReference type="NCBI Taxonomy" id="5757"/>
</organismHost>
<name>A0A0G2Y401_MIMIV</name>
<dbReference type="Gene3D" id="3.70.10.10">
    <property type="match status" value="1"/>
</dbReference>
<dbReference type="PANTHER" id="PTHR11352:SF0">
    <property type="entry name" value="PROLIFERATING CELL NUCLEAR ANTIGEN"/>
    <property type="match status" value="1"/>
</dbReference>
<organism evidence="6 7">
    <name type="scientific">Acanthamoeba polyphaga mimivirus</name>
    <name type="common">APMV</name>
    <dbReference type="NCBI Taxonomy" id="212035"/>
    <lineage>
        <taxon>Viruses</taxon>
        <taxon>Varidnaviria</taxon>
        <taxon>Bamfordvirae</taxon>
        <taxon>Nucleocytoviricota</taxon>
        <taxon>Megaviricetes</taxon>
        <taxon>Imitervirales</taxon>
        <taxon>Mimiviridae</taxon>
        <taxon>Megamimivirinae</taxon>
        <taxon>Mimivirus</taxon>
        <taxon>Mimivirus bradfordmassiliense</taxon>
    </lineage>
</organism>
<dbReference type="CDD" id="cd00577">
    <property type="entry name" value="PCNA"/>
    <property type="match status" value="1"/>
</dbReference>
<dbReference type="GO" id="GO:0030337">
    <property type="term" value="F:DNA polymerase processivity factor activity"/>
    <property type="evidence" value="ECO:0007669"/>
    <property type="project" value="InterPro"/>
</dbReference>
<dbReference type="GO" id="GO:0006272">
    <property type="term" value="P:leading strand elongation"/>
    <property type="evidence" value="ECO:0007669"/>
    <property type="project" value="TreeGrafter"/>
</dbReference>
<evidence type="ECO:0000256" key="1">
    <source>
        <dbReference type="ARBA" id="ARBA00010462"/>
    </source>
</evidence>
<accession>A0A0G2Y401</accession>
<dbReference type="SUPFAM" id="SSF55979">
    <property type="entry name" value="DNA clamp"/>
    <property type="match status" value="2"/>
</dbReference>
<dbReference type="InterPro" id="IPR022648">
    <property type="entry name" value="Pr_cel_nuc_antig_N"/>
</dbReference>
<evidence type="ECO:0000256" key="2">
    <source>
        <dbReference type="ARBA" id="ARBA00023125"/>
    </source>
</evidence>
<dbReference type="InterPro" id="IPR000730">
    <property type="entry name" value="Pr_cel_nuc_antig"/>
</dbReference>
<feature type="compositionally biased region" description="Low complexity" evidence="3">
    <location>
        <begin position="41"/>
        <end position="71"/>
    </location>
</feature>
<sequence>MSKKTGTKTSKSGSKKSNKDVEKLVDDEDIQDLSDKKNKISQSKNLVKNNKSSKNSKSSKSVKSTKTSTKTSLKKQVKTPPKKQTKTSSKKNKKDESDDDVTDNSDISDDDNSGNSDISDDENDQEEDNDVSSDEEETETRQKSSGKKGNVNKDVGFSRKLKTDKNARNDNKVLEIRTTQTGALKQVFERVSGVISDCCLTFMPADKDINNAGDDNEYYEDESTKSSHKQSKTTDRPKNTGGIRIIRLTEDNNTLVKVVLEAANFEYFRCDEPKITVGVDMHTLHSHLKMINDDDPIVIYMKKDIQGSLYIRSLSENNDNSEEREIELFLMDIINPEIPVPKTEFQNRITMKSDKFHLICKHLSQNSTFVEITSINNEILFKGQSEGGKVTMTYKDTGYKKKEKPDQVIQGVYELRNLLGFSKCNKLCNTIEIYLKNDFPLVLVISVATLGKMYVFLSPIDNGN</sequence>
<dbReference type="InterPro" id="IPR022649">
    <property type="entry name" value="Pr_cel_nuc_antig_C"/>
</dbReference>